<comment type="catalytic activity">
    <reaction evidence="1">
        <text>ATP + protein L-histidine = ADP + protein N-phospho-L-histidine.</text>
        <dbReference type="EC" id="2.7.13.3"/>
    </reaction>
</comment>
<feature type="modified residue" description="4-aspartylphosphate" evidence="7">
    <location>
        <position position="55"/>
    </location>
</feature>
<organism evidence="11 12">
    <name type="scientific">Geitlerinema calcuttense NRMC-F 0142</name>
    <dbReference type="NCBI Taxonomy" id="2922238"/>
    <lineage>
        <taxon>Bacteria</taxon>
        <taxon>Bacillati</taxon>
        <taxon>Cyanobacteriota</taxon>
        <taxon>Cyanophyceae</taxon>
        <taxon>Geitlerinematales</taxon>
        <taxon>Geitlerinemataceae</taxon>
        <taxon>Geitlerinema</taxon>
    </lineage>
</organism>
<keyword evidence="6" id="KW-0902">Two-component regulatory system</keyword>
<evidence type="ECO:0000256" key="7">
    <source>
        <dbReference type="PROSITE-ProRule" id="PRU00169"/>
    </source>
</evidence>
<evidence type="ECO:0000256" key="1">
    <source>
        <dbReference type="ARBA" id="ARBA00000085"/>
    </source>
</evidence>
<dbReference type="Gene3D" id="3.40.50.2300">
    <property type="match status" value="1"/>
</dbReference>
<dbReference type="Proteomes" id="UP001230986">
    <property type="component" value="Unassembled WGS sequence"/>
</dbReference>
<dbReference type="PROSITE" id="PS50109">
    <property type="entry name" value="HIS_KIN"/>
    <property type="match status" value="1"/>
</dbReference>
<dbReference type="EMBL" id="JASVEJ010000029">
    <property type="protein sequence ID" value="MDL5057323.1"/>
    <property type="molecule type" value="Genomic_DNA"/>
</dbReference>
<name>A0ABT7LZA2_9CYAN</name>
<keyword evidence="4" id="KW-0808">Transferase</keyword>
<dbReference type="Gene3D" id="1.10.287.130">
    <property type="match status" value="1"/>
</dbReference>
<evidence type="ECO:0000256" key="5">
    <source>
        <dbReference type="ARBA" id="ARBA00022777"/>
    </source>
</evidence>
<dbReference type="InterPro" id="IPR005467">
    <property type="entry name" value="His_kinase_dom"/>
</dbReference>
<evidence type="ECO:0000256" key="2">
    <source>
        <dbReference type="ARBA" id="ARBA00012438"/>
    </source>
</evidence>
<dbReference type="EC" id="2.7.13.3" evidence="2"/>
<dbReference type="InterPro" id="IPR004358">
    <property type="entry name" value="Sig_transdc_His_kin-like_C"/>
</dbReference>
<accession>A0ABT7LZA2</accession>
<dbReference type="SMART" id="SM00387">
    <property type="entry name" value="HATPase_c"/>
    <property type="match status" value="1"/>
</dbReference>
<dbReference type="Pfam" id="PF00072">
    <property type="entry name" value="Response_reg"/>
    <property type="match status" value="1"/>
</dbReference>
<protein>
    <recommendedName>
        <fullName evidence="2">histidine kinase</fullName>
        <ecNumber evidence="2">2.7.13.3</ecNumber>
    </recommendedName>
</protein>
<evidence type="ECO:0000313" key="12">
    <source>
        <dbReference type="Proteomes" id="UP001230986"/>
    </source>
</evidence>
<gene>
    <name evidence="11" type="ORF">QQ055_07585</name>
</gene>
<dbReference type="InterPro" id="IPR003661">
    <property type="entry name" value="HisK_dim/P_dom"/>
</dbReference>
<reference evidence="11 12" key="1">
    <citation type="submission" date="2023-06" db="EMBL/GenBank/DDBJ databases">
        <title>Whole genome sequence of Oscillatoria calcuttensis NRMC-F 0142.</title>
        <authorList>
            <person name="Shakena Fathima T."/>
            <person name="Muralitharan G."/>
            <person name="Thajuddin N."/>
        </authorList>
    </citation>
    <scope>NUCLEOTIDE SEQUENCE [LARGE SCALE GENOMIC DNA]</scope>
    <source>
        <strain evidence="11 12">NRMC-F 0142</strain>
    </source>
</reference>
<evidence type="ECO:0000256" key="8">
    <source>
        <dbReference type="SAM" id="Coils"/>
    </source>
</evidence>
<keyword evidence="8" id="KW-0175">Coiled coil</keyword>
<dbReference type="RefSeq" id="WP_286004495.1">
    <property type="nucleotide sequence ID" value="NZ_JASVEJ010000029.1"/>
</dbReference>
<feature type="coiled-coil region" evidence="8">
    <location>
        <begin position="117"/>
        <end position="144"/>
    </location>
</feature>
<evidence type="ECO:0000259" key="9">
    <source>
        <dbReference type="PROSITE" id="PS50109"/>
    </source>
</evidence>
<keyword evidence="5" id="KW-0418">Kinase</keyword>
<dbReference type="Pfam" id="PF02518">
    <property type="entry name" value="HATPase_c"/>
    <property type="match status" value="1"/>
</dbReference>
<evidence type="ECO:0000256" key="6">
    <source>
        <dbReference type="ARBA" id="ARBA00023012"/>
    </source>
</evidence>
<evidence type="ECO:0000256" key="4">
    <source>
        <dbReference type="ARBA" id="ARBA00022679"/>
    </source>
</evidence>
<dbReference type="InterPro" id="IPR001789">
    <property type="entry name" value="Sig_transdc_resp-reg_receiver"/>
</dbReference>
<evidence type="ECO:0000259" key="10">
    <source>
        <dbReference type="PROSITE" id="PS50110"/>
    </source>
</evidence>
<dbReference type="InterPro" id="IPR036097">
    <property type="entry name" value="HisK_dim/P_sf"/>
</dbReference>
<dbReference type="CDD" id="cd19920">
    <property type="entry name" value="REC_PA4781-like"/>
    <property type="match status" value="1"/>
</dbReference>
<dbReference type="InterPro" id="IPR003594">
    <property type="entry name" value="HATPase_dom"/>
</dbReference>
<dbReference type="SMART" id="SM00448">
    <property type="entry name" value="REC"/>
    <property type="match status" value="1"/>
</dbReference>
<feature type="domain" description="Response regulatory" evidence="10">
    <location>
        <begin position="6"/>
        <end position="122"/>
    </location>
</feature>
<feature type="domain" description="Histidine kinase" evidence="9">
    <location>
        <begin position="178"/>
        <end position="436"/>
    </location>
</feature>
<dbReference type="InterPro" id="IPR036890">
    <property type="entry name" value="HATPase_C_sf"/>
</dbReference>
<evidence type="ECO:0000256" key="3">
    <source>
        <dbReference type="ARBA" id="ARBA00022553"/>
    </source>
</evidence>
<keyword evidence="3 7" id="KW-0597">Phosphoprotein</keyword>
<proteinExistence type="predicted"/>
<keyword evidence="12" id="KW-1185">Reference proteome</keyword>
<dbReference type="PROSITE" id="PS50110">
    <property type="entry name" value="RESPONSE_REGULATORY"/>
    <property type="match status" value="1"/>
</dbReference>
<dbReference type="SUPFAM" id="SSF52172">
    <property type="entry name" value="CheY-like"/>
    <property type="match status" value="1"/>
</dbReference>
<dbReference type="Gene3D" id="3.30.565.10">
    <property type="entry name" value="Histidine kinase-like ATPase, C-terminal domain"/>
    <property type="match status" value="1"/>
</dbReference>
<comment type="caution">
    <text evidence="11">The sequence shown here is derived from an EMBL/GenBank/DDBJ whole genome shotgun (WGS) entry which is preliminary data.</text>
</comment>
<dbReference type="PANTHER" id="PTHR43047">
    <property type="entry name" value="TWO-COMPONENT HISTIDINE PROTEIN KINASE"/>
    <property type="match status" value="1"/>
</dbReference>
<sequence>MTRQSLILIVEDNPTNARVLFDVLEAAGFRVLLAQSGESALEKLSAITPHLILLDVMMPGMDGFETCRRLKAAQATQAIPVIFMTALTETADKVKAFALGAVDYITKPIQQEEVLARVNVHLRLQTLNRELQDLNQTLEQQVIQRTVELSSALEQLQQSQLHLVNSEKMSALGQMVAGVAHEINNPVGFLTGNLQPAFNYVEDLLSLIDLYQTKYPQPDSEIEEHIETIDLAFVREDLPSLLNSMKEGIGRIANISNSLRTFSRTDCKRQVAFNLHEGLDSTLMILGHRLKATANHPEIKAVKHYGNLPLVECYPGQLNQVFMNILSNAIDALDEQNQQRAPEEIQANPSQIQIWTEVYQPGWVKVRILDNGPGLSPEARSHLFDPFFTTKPVGKGTGLGLSISSQIITQKHGGKLYCNSTPGKGTEFVIEIPIQPSVPLSAAAPVRGNARS</sequence>
<dbReference type="PRINTS" id="PR00344">
    <property type="entry name" value="BCTRLSENSOR"/>
</dbReference>
<evidence type="ECO:0000313" key="11">
    <source>
        <dbReference type="EMBL" id="MDL5057323.1"/>
    </source>
</evidence>
<dbReference type="InterPro" id="IPR011006">
    <property type="entry name" value="CheY-like_superfamily"/>
</dbReference>
<dbReference type="SUPFAM" id="SSF47384">
    <property type="entry name" value="Homodimeric domain of signal transducing histidine kinase"/>
    <property type="match status" value="1"/>
</dbReference>
<dbReference type="PANTHER" id="PTHR43047:SF72">
    <property type="entry name" value="OSMOSENSING HISTIDINE PROTEIN KINASE SLN1"/>
    <property type="match status" value="1"/>
</dbReference>
<dbReference type="CDD" id="cd00082">
    <property type="entry name" value="HisKA"/>
    <property type="match status" value="1"/>
</dbReference>
<dbReference type="SUPFAM" id="SSF55874">
    <property type="entry name" value="ATPase domain of HSP90 chaperone/DNA topoisomerase II/histidine kinase"/>
    <property type="match status" value="1"/>
</dbReference>